<dbReference type="PATRIC" id="fig|1357400.3.peg.1367"/>
<keyword evidence="1" id="KW-0472">Membrane</keyword>
<dbReference type="AlphaFoldDB" id="V8CAW8"/>
<dbReference type="Proteomes" id="UP000018731">
    <property type="component" value="Unassembled WGS sequence"/>
</dbReference>
<keyword evidence="3" id="KW-1185">Reference proteome</keyword>
<protein>
    <recommendedName>
        <fullName evidence="4">Pentapeptide repeat-containing protein</fullName>
    </recommendedName>
</protein>
<keyword evidence="1" id="KW-0812">Transmembrane</keyword>
<name>V8CAW8_9HELI</name>
<dbReference type="OrthoDB" id="5324042at2"/>
<dbReference type="STRING" id="1357400.HMPREF2086_01002"/>
<feature type="transmembrane region" description="Helical" evidence="1">
    <location>
        <begin position="320"/>
        <end position="340"/>
    </location>
</feature>
<keyword evidence="1" id="KW-1133">Transmembrane helix</keyword>
<dbReference type="InterPro" id="IPR001646">
    <property type="entry name" value="5peptide_repeat"/>
</dbReference>
<feature type="transmembrane region" description="Helical" evidence="1">
    <location>
        <begin position="345"/>
        <end position="364"/>
    </location>
</feature>
<dbReference type="Gene3D" id="2.160.20.80">
    <property type="entry name" value="E3 ubiquitin-protein ligase SopA"/>
    <property type="match status" value="1"/>
</dbReference>
<dbReference type="HOGENOM" id="CLU_018333_0_0_7"/>
<feature type="transmembrane region" description="Helical" evidence="1">
    <location>
        <begin position="384"/>
        <end position="404"/>
    </location>
</feature>
<evidence type="ECO:0008006" key="4">
    <source>
        <dbReference type="Google" id="ProtNLM"/>
    </source>
</evidence>
<dbReference type="RefSeq" id="WP_023927728.1">
    <property type="nucleotide sequence ID" value="NZ_KI669454.1"/>
</dbReference>
<feature type="transmembrane region" description="Helical" evidence="1">
    <location>
        <begin position="292"/>
        <end position="314"/>
    </location>
</feature>
<reference evidence="2 3" key="1">
    <citation type="journal article" date="2014" name="Genome Announc.">
        <title>Draft genome sequences of six enterohepatic helicobacter species isolated from humans and one from rhesus macaques.</title>
        <authorList>
            <person name="Shen Z."/>
            <person name="Sheh A."/>
            <person name="Young S.K."/>
            <person name="Abouelliel A."/>
            <person name="Ward D.V."/>
            <person name="Earl A.M."/>
            <person name="Fox J.G."/>
        </authorList>
    </citation>
    <scope>NUCLEOTIDE SEQUENCE [LARGE SCALE GENOMIC DNA]</scope>
    <source>
        <strain evidence="2 3">MIT 99-5501</strain>
    </source>
</reference>
<evidence type="ECO:0000313" key="2">
    <source>
        <dbReference type="EMBL" id="ETD24252.1"/>
    </source>
</evidence>
<evidence type="ECO:0000313" key="3">
    <source>
        <dbReference type="Proteomes" id="UP000018731"/>
    </source>
</evidence>
<organism evidence="2 3">
    <name type="scientific">Helicobacter macacae MIT 99-5501</name>
    <dbReference type="NCBI Taxonomy" id="1357400"/>
    <lineage>
        <taxon>Bacteria</taxon>
        <taxon>Pseudomonadati</taxon>
        <taxon>Campylobacterota</taxon>
        <taxon>Epsilonproteobacteria</taxon>
        <taxon>Campylobacterales</taxon>
        <taxon>Helicobacteraceae</taxon>
        <taxon>Helicobacter</taxon>
    </lineage>
</organism>
<dbReference type="eggNOG" id="COG1357">
    <property type="taxonomic scope" value="Bacteria"/>
</dbReference>
<evidence type="ECO:0000256" key="1">
    <source>
        <dbReference type="SAM" id="Phobius"/>
    </source>
</evidence>
<accession>V8CAW8</accession>
<proteinExistence type="predicted"/>
<dbReference type="EMBL" id="AZJI01000004">
    <property type="protein sequence ID" value="ETD24252.1"/>
    <property type="molecule type" value="Genomic_DNA"/>
</dbReference>
<dbReference type="Pfam" id="PF13576">
    <property type="entry name" value="Pentapeptide_3"/>
    <property type="match status" value="1"/>
</dbReference>
<sequence length="416" mass="48675">MPKRQICENLHFDSAKDKLILTIPSNHNSTINMRELCQIHYKYFPPNVIKKVGDTYIICKSLSISNGKSSEESKKCEIKARLCFSYIIFGEVDSKESLRIDFQHCEFHKRVYFTNCEFNGNVFFNHAVFERYADFHESIFNGVVSFYNAEFKYAPNFSTCVFQNLQATNFINVKIESLDFDKVKQFIKEYRIELKHNNQWESLKQDNNRCEIIKEHKIRYASNARDSFRTIKNVLIANNNLLDASTWHKLELYAKEHELKLQKPCLLTAPKKWCDLWQLKFYRHTSAHHTDLLKILSWFVVLVGGFATILFFTTDFYGLKIWWATFWGILASSLTLSIIFDKIKFFAILSSLSFIPLGWLLAWNPKYIFGVANLFGNDTNQSNILLNLILSLYSIAFILVIFSLQKTARKNSIIPN</sequence>
<gene>
    <name evidence="2" type="ORF">HMPREF2086_01002</name>
</gene>
<comment type="caution">
    <text evidence="2">The sequence shown here is derived from an EMBL/GenBank/DDBJ whole genome shotgun (WGS) entry which is preliminary data.</text>
</comment>